<dbReference type="SMART" id="SM00485">
    <property type="entry name" value="XPGN"/>
    <property type="match status" value="1"/>
</dbReference>
<dbReference type="KEGG" id="emc:129334023"/>
<sequence>MGITKLAELIKEEAPEAVRAVPLAQFRDNVLALDASVAIYQFRTAMPKIVNREGQNISHLQGLFYRTLHLLENGIKPVYVFDGRPPDLKEPVLAKRAAVSGIKREVTDPSTGEIPQRFLRRDCETLLHLLGVPYVQAPSEAEATCAALVKSGRASCTATEDLDALPFGSLRLLRHLNAKNSDLEEISLPVVLEKLGMTQEQFVDLCILLGCDYCEKIRGLGPKKALKLLQQHGSIEQILQCVSAQKHPAPTNWPLEEARRLFLQPEVAEPSQLVLEWREPDEAGLVQFLAREKHMNEGRVCRRMERWRETCLKLAQPQLPGPVTEDGSRQKMLREFFPVKKRTCKAPGAQPCKKRRRSKVKIPEAVRNSAEGT</sequence>
<dbReference type="CDD" id="cd09907">
    <property type="entry name" value="H3TH_FEN1-Euk"/>
    <property type="match status" value="1"/>
</dbReference>
<dbReference type="InterPro" id="IPR036279">
    <property type="entry name" value="5-3_exonuclease_C_sf"/>
</dbReference>
<dbReference type="HAMAP" id="MF_00614">
    <property type="entry name" value="Fen"/>
    <property type="match status" value="1"/>
</dbReference>
<dbReference type="GO" id="GO:0008409">
    <property type="term" value="F:5'-3' exonuclease activity"/>
    <property type="evidence" value="ECO:0007669"/>
    <property type="project" value="UniProtKB-UniRule"/>
</dbReference>
<keyword evidence="8 17" id="KW-0269">Exonuclease</keyword>
<comment type="subunit">
    <text evidence="16">Interacts with PCNA1 and PCNA2. Three molecules of FEN1 bind to one PCNA trimer with each molecule binding to one PCNA monomer. PCNA stimulates the nuclease activity without altering cleavage specificity.</text>
</comment>
<dbReference type="PANTHER" id="PTHR11081:SF49">
    <property type="entry name" value="FLAP ENDONUCLEASE 1 HOMOLOG-RELATED"/>
    <property type="match status" value="1"/>
</dbReference>
<evidence type="ECO:0000259" key="20">
    <source>
        <dbReference type="SMART" id="SM00485"/>
    </source>
</evidence>
<dbReference type="GO" id="GO:0005654">
    <property type="term" value="C:nucleoplasm"/>
    <property type="evidence" value="ECO:0007669"/>
    <property type="project" value="UniProtKB-SubCell"/>
</dbReference>
<evidence type="ECO:0000256" key="9">
    <source>
        <dbReference type="ARBA" id="ARBA00022842"/>
    </source>
</evidence>
<dbReference type="SMART" id="SM00484">
    <property type="entry name" value="XPGI"/>
    <property type="match status" value="1"/>
</dbReference>
<evidence type="ECO:0000256" key="7">
    <source>
        <dbReference type="ARBA" id="ARBA00022801"/>
    </source>
</evidence>
<keyword evidence="7 17" id="KW-0378">Hydrolase</keyword>
<evidence type="ECO:0000256" key="8">
    <source>
        <dbReference type="ARBA" id="ARBA00022839"/>
    </source>
</evidence>
<dbReference type="PANTHER" id="PTHR11081">
    <property type="entry name" value="FLAP ENDONUCLEASE FAMILY MEMBER"/>
    <property type="match status" value="1"/>
</dbReference>
<keyword evidence="21" id="KW-1185">Reference proteome</keyword>
<dbReference type="GO" id="GO:0004523">
    <property type="term" value="F:RNA-DNA hybrid ribonuclease activity"/>
    <property type="evidence" value="ECO:0007669"/>
    <property type="project" value="TreeGrafter"/>
</dbReference>
<dbReference type="SUPFAM" id="SSF88723">
    <property type="entry name" value="PIN domain-like"/>
    <property type="match status" value="1"/>
</dbReference>
<evidence type="ECO:0000256" key="4">
    <source>
        <dbReference type="ARBA" id="ARBA00022723"/>
    </source>
</evidence>
<dbReference type="GeneID" id="129334023"/>
<dbReference type="FunFam" id="1.10.150.20:FF:000009">
    <property type="entry name" value="Flap endonuclease 1"/>
    <property type="match status" value="1"/>
</dbReference>
<dbReference type="InterPro" id="IPR019974">
    <property type="entry name" value="XPG_CS"/>
</dbReference>
<dbReference type="PROSITE" id="PS00841">
    <property type="entry name" value="XPG_1"/>
    <property type="match status" value="1"/>
</dbReference>
<keyword evidence="2 17" id="KW-0235">DNA replication</keyword>
<keyword evidence="11 17" id="KW-0234">DNA repair</keyword>
<evidence type="ECO:0000259" key="19">
    <source>
        <dbReference type="SMART" id="SM00484"/>
    </source>
</evidence>
<evidence type="ECO:0000313" key="21">
    <source>
        <dbReference type="Proteomes" id="UP001190640"/>
    </source>
</evidence>
<evidence type="ECO:0000256" key="15">
    <source>
        <dbReference type="ARBA" id="ARBA00046466"/>
    </source>
</evidence>
<feature type="domain" description="XPG N-terminal" evidence="20">
    <location>
        <begin position="1"/>
        <end position="103"/>
    </location>
</feature>
<name>A0AA97L4S9_EUBMA</name>
<keyword evidence="9 17" id="KW-0460">Magnesium</keyword>
<evidence type="ECO:0000256" key="12">
    <source>
        <dbReference type="ARBA" id="ARBA00023242"/>
    </source>
</evidence>
<evidence type="ECO:0000256" key="17">
    <source>
        <dbReference type="HAMAP-Rule" id="MF_03140"/>
    </source>
</evidence>
<dbReference type="PRINTS" id="PR00853">
    <property type="entry name" value="XPGRADSUPER"/>
</dbReference>
<dbReference type="EC" id="3.1.-.-" evidence="17"/>
<keyword evidence="4 17" id="KW-0479">Metal-binding</keyword>
<dbReference type="FunFam" id="3.40.50.1010:FF:000016">
    <property type="entry name" value="Flap endonuclease 1"/>
    <property type="match status" value="1"/>
</dbReference>
<proteinExistence type="inferred from homology"/>
<dbReference type="GO" id="GO:0005739">
    <property type="term" value="C:mitochondrion"/>
    <property type="evidence" value="ECO:0007669"/>
    <property type="project" value="UniProtKB-SubCell"/>
</dbReference>
<feature type="domain" description="XPG-I" evidence="19">
    <location>
        <begin position="128"/>
        <end position="197"/>
    </location>
</feature>
<dbReference type="InterPro" id="IPR006086">
    <property type="entry name" value="XPG-I_dom"/>
</dbReference>
<evidence type="ECO:0000256" key="11">
    <source>
        <dbReference type="ARBA" id="ARBA00023204"/>
    </source>
</evidence>
<feature type="region of interest" description="Disordered" evidence="18">
    <location>
        <begin position="347"/>
        <end position="373"/>
    </location>
</feature>
<dbReference type="InterPro" id="IPR029060">
    <property type="entry name" value="PIN-like_dom_sf"/>
</dbReference>
<dbReference type="Pfam" id="PF00752">
    <property type="entry name" value="XPG_N"/>
    <property type="match status" value="1"/>
</dbReference>
<comment type="cofactor">
    <cofactor evidence="17">
        <name>Mg(2+)</name>
        <dbReference type="ChEBI" id="CHEBI:18420"/>
    </cofactor>
    <text evidence="17">Binds 2 magnesium ions per subunit. They probably participate in the reaction catalyzed by the enzyme. May bind an additional third magnesium ion after substrate binding.</text>
</comment>
<dbReference type="GO" id="GO:0003677">
    <property type="term" value="F:DNA binding"/>
    <property type="evidence" value="ECO:0007669"/>
    <property type="project" value="UniProtKB-UniRule"/>
</dbReference>
<keyword evidence="1 17" id="KW-0597">Phosphoprotein</keyword>
<keyword evidence="12 17" id="KW-0539">Nucleus</keyword>
<dbReference type="Gene3D" id="3.40.50.1010">
    <property type="entry name" value="5'-nuclease"/>
    <property type="match status" value="1"/>
</dbReference>
<dbReference type="Proteomes" id="UP001190640">
    <property type="component" value="Chromosome 7"/>
</dbReference>
<dbReference type="AlphaFoldDB" id="A0AA97L4S9"/>
<evidence type="ECO:0000256" key="3">
    <source>
        <dbReference type="ARBA" id="ARBA00022722"/>
    </source>
</evidence>
<dbReference type="InterPro" id="IPR006084">
    <property type="entry name" value="XPG/Rad2"/>
</dbReference>
<dbReference type="Pfam" id="PF00867">
    <property type="entry name" value="XPG_I"/>
    <property type="match status" value="1"/>
</dbReference>
<organism evidence="21 22">
    <name type="scientific">Eublepharis macularius</name>
    <name type="common">Leopard gecko</name>
    <name type="synonym">Cyrtodactylus macularius</name>
    <dbReference type="NCBI Taxonomy" id="481883"/>
    <lineage>
        <taxon>Eukaryota</taxon>
        <taxon>Metazoa</taxon>
        <taxon>Chordata</taxon>
        <taxon>Craniata</taxon>
        <taxon>Vertebrata</taxon>
        <taxon>Euteleostomi</taxon>
        <taxon>Lepidosauria</taxon>
        <taxon>Squamata</taxon>
        <taxon>Bifurcata</taxon>
        <taxon>Gekkota</taxon>
        <taxon>Eublepharidae</taxon>
        <taxon>Eublepharinae</taxon>
        <taxon>Eublepharis</taxon>
    </lineage>
</organism>
<evidence type="ECO:0000256" key="5">
    <source>
        <dbReference type="ARBA" id="ARBA00022759"/>
    </source>
</evidence>
<dbReference type="SUPFAM" id="SSF47807">
    <property type="entry name" value="5' to 3' exonuclease, C-terminal subdomain"/>
    <property type="match status" value="1"/>
</dbReference>
<dbReference type="GO" id="GO:0030145">
    <property type="term" value="F:manganese ion binding"/>
    <property type="evidence" value="ECO:0007669"/>
    <property type="project" value="TreeGrafter"/>
</dbReference>
<evidence type="ECO:0000256" key="10">
    <source>
        <dbReference type="ARBA" id="ARBA00023128"/>
    </source>
</evidence>
<evidence type="ECO:0000256" key="6">
    <source>
        <dbReference type="ARBA" id="ARBA00022763"/>
    </source>
</evidence>
<dbReference type="GO" id="GO:0005730">
    <property type="term" value="C:nucleolus"/>
    <property type="evidence" value="ECO:0007669"/>
    <property type="project" value="UniProtKB-SubCell"/>
</dbReference>
<evidence type="ECO:0000256" key="14">
    <source>
        <dbReference type="ARBA" id="ARBA00034726"/>
    </source>
</evidence>
<dbReference type="InterPro" id="IPR008918">
    <property type="entry name" value="HhH2"/>
</dbReference>
<protein>
    <recommendedName>
        <fullName evidence="17">Flap endonuclease 1</fullName>
        <shortName evidence="17">FEN-1</shortName>
        <ecNumber evidence="17">3.1.-.-</ecNumber>
    </recommendedName>
    <alternativeName>
        <fullName evidence="17">Flap structure-specific endonuclease 1</fullName>
    </alternativeName>
</protein>
<keyword evidence="10 17" id="KW-0496">Mitochondrion</keyword>
<keyword evidence="6 17" id="KW-0227">DNA damage</keyword>
<evidence type="ECO:0000256" key="18">
    <source>
        <dbReference type="SAM" id="MobiDB-lite"/>
    </source>
</evidence>
<dbReference type="GO" id="GO:0000287">
    <property type="term" value="F:magnesium ion binding"/>
    <property type="evidence" value="ECO:0007669"/>
    <property type="project" value="UniProtKB-UniRule"/>
</dbReference>
<evidence type="ECO:0000256" key="16">
    <source>
        <dbReference type="ARBA" id="ARBA00063178"/>
    </source>
</evidence>
<dbReference type="GO" id="GO:0043137">
    <property type="term" value="P:DNA replication, removal of RNA primer"/>
    <property type="evidence" value="ECO:0007669"/>
    <property type="project" value="UniProtKB-UniRule"/>
</dbReference>
<dbReference type="Gene3D" id="1.10.150.20">
    <property type="entry name" value="5' to 3' exonuclease, C-terminal subdomain"/>
    <property type="match status" value="1"/>
</dbReference>
<keyword evidence="3 17" id="KW-0540">Nuclease</keyword>
<comment type="similarity">
    <text evidence="14 17">Belongs to the XPG/RAD2 endonuclease family. FEN1 subfamily.</text>
</comment>
<comment type="function">
    <text evidence="13 17">Structure-specific nuclease with 5'-flap endonuclease and 5'-3' exonuclease activities involved in DNA replication and repair. During DNA replication, cleaves the 5'-overhanging flap structure that is generated by displacement synthesis when DNA polymerase encounters the 5'-end of a downstream Okazaki fragment. It enters the flap from the 5'-end and then tracks to cleave the flap base, leaving a nick for ligation. Also involved in the long patch base excision repair (LP-BER) pathway, by cleaving within the apurinic/apyrimidinic (AP) site-terminated flap. Acts as a genome stabilization factor that prevents flaps from equilibrating into structures that lead to duplications and deletions. Also possesses 5'-3' exonuclease activity on nicked or gapped double-stranded DNA, and exhibits RNase H activity. Also involved in replication and repair of rDNA and in repairing mitochondrial DNA.</text>
</comment>
<comment type="subcellular location">
    <subcellularLocation>
        <location evidence="17">Nucleus</location>
        <location evidence="17">Nucleolus</location>
    </subcellularLocation>
    <subcellularLocation>
        <location evidence="17">Nucleus</location>
        <location evidence="17">Nucleoplasm</location>
    </subcellularLocation>
    <subcellularLocation>
        <location evidence="17">Mitochondrion</location>
    </subcellularLocation>
    <text evidence="17">Resides mostly in the nucleoli and relocalizes to the nucleoplasm upon DNA damage.</text>
</comment>
<gene>
    <name evidence="22" type="primary">LOC129334023</name>
</gene>
<dbReference type="RefSeq" id="XP_054841921.1">
    <property type="nucleotide sequence ID" value="XM_054985946.1"/>
</dbReference>
<dbReference type="GO" id="GO:0006284">
    <property type="term" value="P:base-excision repair"/>
    <property type="evidence" value="ECO:0007669"/>
    <property type="project" value="UniProtKB-UniRule"/>
</dbReference>
<accession>A0AA97L4S9</accession>
<dbReference type="SMART" id="SM00279">
    <property type="entry name" value="HhH2"/>
    <property type="match status" value="1"/>
</dbReference>
<reference evidence="22" key="1">
    <citation type="submission" date="2025-08" db="UniProtKB">
        <authorList>
            <consortium name="RefSeq"/>
        </authorList>
    </citation>
    <scope>IDENTIFICATION</scope>
    <source>
        <tissue evidence="22">Blood</tissue>
    </source>
</reference>
<comment type="subunit">
    <text evidence="15">Interacts with PCNA. Three molecules of FEN1 bind to one PCNA trimer with each molecule binding to one PCNA monomer. PCNA stimulates the nuclease activity without altering cleavage specificity. The C-terminal domain binds EP300; can bind simultaneously to both PCNA and EP300. Interacts with DDX11; this interaction is direct and increases flap endonuclease activity of FEN1. Interacts with WDR4; regulating its endonuclease activity. Interacts with POLB.</text>
</comment>
<evidence type="ECO:0000313" key="22">
    <source>
        <dbReference type="RefSeq" id="XP_054841921.1"/>
    </source>
</evidence>
<evidence type="ECO:0000256" key="2">
    <source>
        <dbReference type="ARBA" id="ARBA00022705"/>
    </source>
</evidence>
<dbReference type="InterPro" id="IPR023426">
    <property type="entry name" value="Flap_endonuc"/>
</dbReference>
<evidence type="ECO:0000256" key="1">
    <source>
        <dbReference type="ARBA" id="ARBA00022553"/>
    </source>
</evidence>
<keyword evidence="5 17" id="KW-0255">Endonuclease</keyword>
<dbReference type="InterPro" id="IPR006085">
    <property type="entry name" value="XPG_DNA_repair_N"/>
</dbReference>
<dbReference type="GO" id="GO:0017108">
    <property type="term" value="F:5'-flap endonuclease activity"/>
    <property type="evidence" value="ECO:0007669"/>
    <property type="project" value="UniProtKB-UniRule"/>
</dbReference>
<evidence type="ECO:0000256" key="13">
    <source>
        <dbReference type="ARBA" id="ARBA00029382"/>
    </source>
</evidence>